<dbReference type="InterPro" id="IPR020904">
    <property type="entry name" value="Sc_DH/Rdtase_CS"/>
</dbReference>
<dbReference type="Gene3D" id="3.40.50.720">
    <property type="entry name" value="NAD(P)-binding Rossmann-like Domain"/>
    <property type="match status" value="1"/>
</dbReference>
<evidence type="ECO:0000256" key="3">
    <source>
        <dbReference type="ARBA" id="ARBA00022490"/>
    </source>
</evidence>
<evidence type="ECO:0000313" key="6">
    <source>
        <dbReference type="EMBL" id="NOV04177.1"/>
    </source>
</evidence>
<dbReference type="Proteomes" id="UP000618579">
    <property type="component" value="Unassembled WGS sequence"/>
</dbReference>
<evidence type="ECO:0000256" key="1">
    <source>
        <dbReference type="ARBA" id="ARBA00004496"/>
    </source>
</evidence>
<comment type="caution">
    <text evidence="6">The sequence shown here is derived from an EMBL/GenBank/DDBJ whole genome shotgun (WGS) entry which is preliminary data.</text>
</comment>
<accession>A0ABX1ZYV9</accession>
<comment type="subcellular location">
    <subcellularLocation>
        <location evidence="1">Cytoplasm</location>
    </subcellularLocation>
</comment>
<dbReference type="RefSeq" id="WP_171686968.1">
    <property type="nucleotide sequence ID" value="NZ_WHNZ01000078.1"/>
</dbReference>
<dbReference type="InterPro" id="IPR036291">
    <property type="entry name" value="NAD(P)-bd_dom_sf"/>
</dbReference>
<dbReference type="InterPro" id="IPR002347">
    <property type="entry name" value="SDR_fam"/>
</dbReference>
<comment type="similarity">
    <text evidence="2">Belongs to the short-chain dehydrogenases/reductases (SDR) family.</text>
</comment>
<dbReference type="SUPFAM" id="SSF51735">
    <property type="entry name" value="NAD(P)-binding Rossmann-fold domains"/>
    <property type="match status" value="1"/>
</dbReference>
<keyword evidence="7" id="KW-1185">Reference proteome</keyword>
<dbReference type="Pfam" id="PF00106">
    <property type="entry name" value="adh_short"/>
    <property type="match status" value="1"/>
</dbReference>
<sequence length="256" mass="27945">MTELILLKYFIITGTSRGLGEAMALQLISPEHRLICISRKKNDALMAKSSHLHYIEYDLNNIDGIETLMEQICRQIDMANAEGIYLINNAAVLAPFSRIEQASSQALMTSLHVNLLAPIVLTSCFIRSTDHLQIEKRILNISSASAKHLLPGMSVYSASKAGLDIFSRSVGLEQGNEPTSVKIVSVWPGMIDTSLQEEARNASQDTAASADIFRMVKDRGMLASPAAAAKQLIKLLLGHSFHQGSVVEELRAEPGT</sequence>
<protein>
    <submittedName>
        <fullName evidence="6">SDR family NAD(P)-dependent oxidoreductase</fullName>
    </submittedName>
</protein>
<keyword evidence="3" id="KW-0963">Cytoplasm</keyword>
<keyword evidence="4" id="KW-0521">NADP</keyword>
<gene>
    <name evidence="6" type="ORF">GC097_29800</name>
</gene>
<keyword evidence="5" id="KW-0560">Oxidoreductase</keyword>
<evidence type="ECO:0000313" key="7">
    <source>
        <dbReference type="Proteomes" id="UP000618579"/>
    </source>
</evidence>
<dbReference type="PROSITE" id="PS00061">
    <property type="entry name" value="ADH_SHORT"/>
    <property type="match status" value="1"/>
</dbReference>
<dbReference type="InterPro" id="IPR051721">
    <property type="entry name" value="Biopterin_syn/organic_redct"/>
</dbReference>
<organism evidence="6 7">
    <name type="scientific">Paenibacillus planticolens</name>
    <dbReference type="NCBI Taxonomy" id="2654976"/>
    <lineage>
        <taxon>Bacteria</taxon>
        <taxon>Bacillati</taxon>
        <taxon>Bacillota</taxon>
        <taxon>Bacilli</taxon>
        <taxon>Bacillales</taxon>
        <taxon>Paenibacillaceae</taxon>
        <taxon>Paenibacillus</taxon>
    </lineage>
</organism>
<dbReference type="PANTHER" id="PTHR44085:SF2">
    <property type="entry name" value="SEPIAPTERIN REDUCTASE"/>
    <property type="match status" value="1"/>
</dbReference>
<reference evidence="6 7" key="1">
    <citation type="submission" date="2019-10" db="EMBL/GenBank/DDBJ databases">
        <title>Description of Paenibacillus pedi sp. nov.</title>
        <authorList>
            <person name="Carlier A."/>
            <person name="Qi S."/>
        </authorList>
    </citation>
    <scope>NUCLEOTIDE SEQUENCE [LARGE SCALE GENOMIC DNA]</scope>
    <source>
        <strain evidence="6 7">LMG 31457</strain>
    </source>
</reference>
<evidence type="ECO:0000256" key="2">
    <source>
        <dbReference type="ARBA" id="ARBA00006484"/>
    </source>
</evidence>
<evidence type="ECO:0000256" key="4">
    <source>
        <dbReference type="ARBA" id="ARBA00022857"/>
    </source>
</evidence>
<dbReference type="EMBL" id="WHNZ01000078">
    <property type="protein sequence ID" value="NOV04177.1"/>
    <property type="molecule type" value="Genomic_DNA"/>
</dbReference>
<dbReference type="PRINTS" id="PR00081">
    <property type="entry name" value="GDHRDH"/>
</dbReference>
<dbReference type="PANTHER" id="PTHR44085">
    <property type="entry name" value="SEPIAPTERIN REDUCTASE"/>
    <property type="match status" value="1"/>
</dbReference>
<proteinExistence type="inferred from homology"/>
<name>A0ABX1ZYV9_9BACL</name>
<evidence type="ECO:0000256" key="5">
    <source>
        <dbReference type="ARBA" id="ARBA00023002"/>
    </source>
</evidence>